<keyword evidence="3" id="KW-1185">Reference proteome</keyword>
<dbReference type="GO" id="GO:0006352">
    <property type="term" value="P:DNA-templated transcription initiation"/>
    <property type="evidence" value="ECO:0007669"/>
    <property type="project" value="InterPro"/>
</dbReference>
<feature type="domain" description="HTH psq-type" evidence="1">
    <location>
        <begin position="147"/>
        <end position="174"/>
    </location>
</feature>
<dbReference type="Proteomes" id="UP000198668">
    <property type="component" value="Unassembled WGS sequence"/>
</dbReference>
<protein>
    <submittedName>
        <fullName evidence="2">RNA polymerase sigma factor, sigma-70 family</fullName>
    </submittedName>
</protein>
<sequence>MMKKSSVTRRLLPTEEDAFFEQFGGIVFGVCKKIHLSSAHPDFDDFIQQGYLKLVEAYECYPYPIEQSNRLHISFVSFAYQKIYWHFMDNMRKAQKRKERECFMPEEPVFLNGYSSTDLFFFEENELFQNMLGCLTSVEQQLLLDLVFEGLSTLEAAKKYGVSRKTIYERRKKIRHKLLPFYSEIQMKS</sequence>
<dbReference type="Gene3D" id="1.10.1740.10">
    <property type="match status" value="1"/>
</dbReference>
<dbReference type="InterPro" id="IPR007889">
    <property type="entry name" value="HTH_Psq"/>
</dbReference>
<dbReference type="Gene3D" id="1.10.10.10">
    <property type="entry name" value="Winged helix-like DNA-binding domain superfamily/Winged helix DNA-binding domain"/>
    <property type="match status" value="1"/>
</dbReference>
<dbReference type="GO" id="GO:0003700">
    <property type="term" value="F:DNA-binding transcription factor activity"/>
    <property type="evidence" value="ECO:0007669"/>
    <property type="project" value="InterPro"/>
</dbReference>
<dbReference type="InterPro" id="IPR013325">
    <property type="entry name" value="RNA_pol_sigma_r2"/>
</dbReference>
<reference evidence="2 3" key="1">
    <citation type="submission" date="2016-10" db="EMBL/GenBank/DDBJ databases">
        <authorList>
            <person name="de Groot N.N."/>
        </authorList>
    </citation>
    <scope>NUCLEOTIDE SEQUENCE [LARGE SCALE GENOMIC DNA]</scope>
    <source>
        <strain evidence="2 3">DSM 27630</strain>
    </source>
</reference>
<dbReference type="EMBL" id="FOQE01000002">
    <property type="protein sequence ID" value="SFH53963.1"/>
    <property type="molecule type" value="Genomic_DNA"/>
</dbReference>
<name>A0A1I3AVB4_9LACT</name>
<evidence type="ECO:0000313" key="2">
    <source>
        <dbReference type="EMBL" id="SFH53963.1"/>
    </source>
</evidence>
<dbReference type="NCBIfam" id="TIGR02937">
    <property type="entry name" value="sigma70-ECF"/>
    <property type="match status" value="1"/>
</dbReference>
<dbReference type="InterPro" id="IPR036388">
    <property type="entry name" value="WH-like_DNA-bd_sf"/>
</dbReference>
<organism evidence="2 3">
    <name type="scientific">Pisciglobus halotolerans</name>
    <dbReference type="NCBI Taxonomy" id="745365"/>
    <lineage>
        <taxon>Bacteria</taxon>
        <taxon>Bacillati</taxon>
        <taxon>Bacillota</taxon>
        <taxon>Bacilli</taxon>
        <taxon>Lactobacillales</taxon>
        <taxon>Carnobacteriaceae</taxon>
    </lineage>
</organism>
<gene>
    <name evidence="2" type="ORF">SAMN04489868_10229</name>
</gene>
<dbReference type="InterPro" id="IPR014284">
    <property type="entry name" value="RNA_pol_sigma-70_dom"/>
</dbReference>
<dbReference type="SUPFAM" id="SSF88946">
    <property type="entry name" value="Sigma2 domain of RNA polymerase sigma factors"/>
    <property type="match status" value="1"/>
</dbReference>
<dbReference type="SUPFAM" id="SSF88659">
    <property type="entry name" value="Sigma3 and sigma4 domains of RNA polymerase sigma factors"/>
    <property type="match status" value="1"/>
</dbReference>
<dbReference type="GO" id="GO:0003677">
    <property type="term" value="F:DNA binding"/>
    <property type="evidence" value="ECO:0007669"/>
    <property type="project" value="InterPro"/>
</dbReference>
<dbReference type="OrthoDB" id="2248780at2"/>
<proteinExistence type="predicted"/>
<accession>A0A1I3AVB4</accession>
<dbReference type="AlphaFoldDB" id="A0A1I3AVB4"/>
<dbReference type="Pfam" id="PF05225">
    <property type="entry name" value="HTH_psq"/>
    <property type="match status" value="1"/>
</dbReference>
<evidence type="ECO:0000259" key="1">
    <source>
        <dbReference type="Pfam" id="PF05225"/>
    </source>
</evidence>
<dbReference type="InterPro" id="IPR013324">
    <property type="entry name" value="RNA_pol_sigma_r3/r4-like"/>
</dbReference>
<evidence type="ECO:0000313" key="3">
    <source>
        <dbReference type="Proteomes" id="UP000198668"/>
    </source>
</evidence>